<dbReference type="EMBL" id="MU853402">
    <property type="protein sequence ID" value="KAK4137454.1"/>
    <property type="molecule type" value="Genomic_DNA"/>
</dbReference>
<evidence type="ECO:0000256" key="2">
    <source>
        <dbReference type="SAM" id="Phobius"/>
    </source>
</evidence>
<evidence type="ECO:0000259" key="3">
    <source>
        <dbReference type="PROSITE" id="PS50404"/>
    </source>
</evidence>
<feature type="domain" description="GST N-terminal" evidence="3">
    <location>
        <begin position="5"/>
        <end position="92"/>
    </location>
</feature>
<dbReference type="Proteomes" id="UP001304895">
    <property type="component" value="Unassembled WGS sequence"/>
</dbReference>
<comment type="caution">
    <text evidence="5">The sequence shown here is derived from an EMBL/GenBank/DDBJ whole genome shotgun (WGS) entry which is preliminary data.</text>
</comment>
<dbReference type="PROSITE" id="PS50405">
    <property type="entry name" value="GST_CTER"/>
    <property type="match status" value="1"/>
</dbReference>
<evidence type="ECO:0000259" key="4">
    <source>
        <dbReference type="PROSITE" id="PS50405"/>
    </source>
</evidence>
<feature type="transmembrane region" description="Helical" evidence="2">
    <location>
        <begin position="123"/>
        <end position="142"/>
    </location>
</feature>
<accession>A0AAN6ZH79</accession>
<gene>
    <name evidence="5" type="ORF">BT67DRAFT_372602</name>
</gene>
<feature type="transmembrane region" description="Helical" evidence="2">
    <location>
        <begin position="148"/>
        <end position="167"/>
    </location>
</feature>
<dbReference type="PANTHER" id="PTHR44051:SF9">
    <property type="entry name" value="GLUTATHIONE S-TRANSFERASE 1"/>
    <property type="match status" value="1"/>
</dbReference>
<keyword evidence="6" id="KW-1185">Reference proteome</keyword>
<feature type="domain" description="GST C-terminal" evidence="4">
    <location>
        <begin position="123"/>
        <end position="260"/>
    </location>
</feature>
<reference evidence="5" key="2">
    <citation type="submission" date="2023-05" db="EMBL/GenBank/DDBJ databases">
        <authorList>
            <consortium name="Lawrence Berkeley National Laboratory"/>
            <person name="Steindorff A."/>
            <person name="Hensen N."/>
            <person name="Bonometti L."/>
            <person name="Westerberg I."/>
            <person name="Brannstrom I.O."/>
            <person name="Guillou S."/>
            <person name="Cros-Aarteil S."/>
            <person name="Calhoun S."/>
            <person name="Haridas S."/>
            <person name="Kuo A."/>
            <person name="Mondo S."/>
            <person name="Pangilinan J."/>
            <person name="Riley R."/>
            <person name="Labutti K."/>
            <person name="Andreopoulos B."/>
            <person name="Lipzen A."/>
            <person name="Chen C."/>
            <person name="Yanf M."/>
            <person name="Daum C."/>
            <person name="Ng V."/>
            <person name="Clum A."/>
            <person name="Ohm R."/>
            <person name="Martin F."/>
            <person name="Silar P."/>
            <person name="Natvig D."/>
            <person name="Lalanne C."/>
            <person name="Gautier V."/>
            <person name="Ament-Velasquez S.L."/>
            <person name="Kruys A."/>
            <person name="Hutchinson M.I."/>
            <person name="Powell A.J."/>
            <person name="Barry K."/>
            <person name="Miller A.N."/>
            <person name="Grigoriev I.V."/>
            <person name="Debuchy R."/>
            <person name="Gladieux P."/>
            <person name="Thoren M.H."/>
            <person name="Johannesson H."/>
        </authorList>
    </citation>
    <scope>NUCLEOTIDE SEQUENCE</scope>
    <source>
        <strain evidence="5">CBS 123565</strain>
    </source>
</reference>
<dbReference type="InterPro" id="IPR036249">
    <property type="entry name" value="Thioredoxin-like_sf"/>
</dbReference>
<evidence type="ECO:0000256" key="1">
    <source>
        <dbReference type="ARBA" id="ARBA00007409"/>
    </source>
</evidence>
<protein>
    <recommendedName>
        <fullName evidence="7">Glutathione S-transferase</fullName>
    </recommendedName>
</protein>
<keyword evidence="2" id="KW-0472">Membrane</keyword>
<dbReference type="Gene3D" id="1.20.1050.10">
    <property type="match status" value="1"/>
</dbReference>
<comment type="similarity">
    <text evidence="1">Belongs to the GST superfamily.</text>
</comment>
<dbReference type="InterPro" id="IPR004045">
    <property type="entry name" value="Glutathione_S-Trfase_N"/>
</dbReference>
<dbReference type="SUPFAM" id="SSF52833">
    <property type="entry name" value="Thioredoxin-like"/>
    <property type="match status" value="1"/>
</dbReference>
<proteinExistence type="inferred from homology"/>
<dbReference type="PANTHER" id="PTHR44051">
    <property type="entry name" value="GLUTATHIONE S-TRANSFERASE-RELATED"/>
    <property type="match status" value="1"/>
</dbReference>
<evidence type="ECO:0008006" key="7">
    <source>
        <dbReference type="Google" id="ProtNLM"/>
    </source>
</evidence>
<dbReference type="InterPro" id="IPR010987">
    <property type="entry name" value="Glutathione-S-Trfase_C-like"/>
</dbReference>
<dbReference type="PROSITE" id="PS50404">
    <property type="entry name" value="GST_NTER"/>
    <property type="match status" value="1"/>
</dbReference>
<organism evidence="5 6">
    <name type="scientific">Trichocladium antarcticum</name>
    <dbReference type="NCBI Taxonomy" id="1450529"/>
    <lineage>
        <taxon>Eukaryota</taxon>
        <taxon>Fungi</taxon>
        <taxon>Dikarya</taxon>
        <taxon>Ascomycota</taxon>
        <taxon>Pezizomycotina</taxon>
        <taxon>Sordariomycetes</taxon>
        <taxon>Sordariomycetidae</taxon>
        <taxon>Sordariales</taxon>
        <taxon>Chaetomiaceae</taxon>
        <taxon>Trichocladium</taxon>
    </lineage>
</organism>
<keyword evidence="2" id="KW-0812">Transmembrane</keyword>
<name>A0AAN6ZH79_9PEZI</name>
<sequence length="274" mass="30547">MAEEEVKVQLHWLNGSRAQSTLWLLEELQIPYDLEIHHRQKDMLAPASLKKLHPLGKSPLVTVTAPGASEPIVLAESAFITQYLCDHFPRGKALVPTRWKDGQEGRVGGETEEWMRYQYLMNYIEGSFMFTMVLNFILAGLKGGSVPFFVRPLTALVANQLISMFVLPNMKRHFGMMEEYLATSPGDGAYMCGRNLTGADIMLSYPLIAGRDGAFDAIGAWEKGTFQQTFPKLHAYIGRLSEEAGWKRSVAKIQEIEGSFSLLPTSGQSSSARI</sequence>
<dbReference type="Pfam" id="PF13409">
    <property type="entry name" value="GST_N_2"/>
    <property type="match status" value="1"/>
</dbReference>
<reference evidence="5" key="1">
    <citation type="journal article" date="2023" name="Mol. Phylogenet. Evol.">
        <title>Genome-scale phylogeny and comparative genomics of the fungal order Sordariales.</title>
        <authorList>
            <person name="Hensen N."/>
            <person name="Bonometti L."/>
            <person name="Westerberg I."/>
            <person name="Brannstrom I.O."/>
            <person name="Guillou S."/>
            <person name="Cros-Aarteil S."/>
            <person name="Calhoun S."/>
            <person name="Haridas S."/>
            <person name="Kuo A."/>
            <person name="Mondo S."/>
            <person name="Pangilinan J."/>
            <person name="Riley R."/>
            <person name="LaButti K."/>
            <person name="Andreopoulos B."/>
            <person name="Lipzen A."/>
            <person name="Chen C."/>
            <person name="Yan M."/>
            <person name="Daum C."/>
            <person name="Ng V."/>
            <person name="Clum A."/>
            <person name="Steindorff A."/>
            <person name="Ohm R.A."/>
            <person name="Martin F."/>
            <person name="Silar P."/>
            <person name="Natvig D.O."/>
            <person name="Lalanne C."/>
            <person name="Gautier V."/>
            <person name="Ament-Velasquez S.L."/>
            <person name="Kruys A."/>
            <person name="Hutchinson M.I."/>
            <person name="Powell A.J."/>
            <person name="Barry K."/>
            <person name="Miller A.N."/>
            <person name="Grigoriev I.V."/>
            <person name="Debuchy R."/>
            <person name="Gladieux P."/>
            <person name="Hiltunen Thoren M."/>
            <person name="Johannesson H."/>
        </authorList>
    </citation>
    <scope>NUCLEOTIDE SEQUENCE</scope>
    <source>
        <strain evidence="5">CBS 123565</strain>
    </source>
</reference>
<evidence type="ECO:0000313" key="6">
    <source>
        <dbReference type="Proteomes" id="UP001304895"/>
    </source>
</evidence>
<keyword evidence="2" id="KW-1133">Transmembrane helix</keyword>
<dbReference type="Gene3D" id="3.40.30.10">
    <property type="entry name" value="Glutaredoxin"/>
    <property type="match status" value="1"/>
</dbReference>
<evidence type="ECO:0000313" key="5">
    <source>
        <dbReference type="EMBL" id="KAK4137454.1"/>
    </source>
</evidence>
<dbReference type="CDD" id="cd03046">
    <property type="entry name" value="GST_N_GTT1_like"/>
    <property type="match status" value="1"/>
</dbReference>
<dbReference type="AlphaFoldDB" id="A0AAN6ZH79"/>
<dbReference type="SUPFAM" id="SSF47616">
    <property type="entry name" value="GST C-terminal domain-like"/>
    <property type="match status" value="1"/>
</dbReference>
<dbReference type="InterPro" id="IPR036282">
    <property type="entry name" value="Glutathione-S-Trfase_C_sf"/>
</dbReference>